<dbReference type="InterPro" id="IPR000847">
    <property type="entry name" value="LysR_HTH_N"/>
</dbReference>
<dbReference type="Pfam" id="PF03466">
    <property type="entry name" value="LysR_substrate"/>
    <property type="match status" value="1"/>
</dbReference>
<comment type="similarity">
    <text evidence="1">Belongs to the LysR transcriptional regulatory family.</text>
</comment>
<dbReference type="AlphaFoldDB" id="A0A1C2DW45"/>
<evidence type="ECO:0000313" key="7">
    <source>
        <dbReference type="Proteomes" id="UP000094412"/>
    </source>
</evidence>
<proteinExistence type="inferred from homology"/>
<dbReference type="STRING" id="1566387.QV13_11555"/>
<dbReference type="Proteomes" id="UP000094412">
    <property type="component" value="Unassembled WGS sequence"/>
</dbReference>
<keyword evidence="7" id="KW-1185">Reference proteome</keyword>
<dbReference type="PANTHER" id="PTHR30537">
    <property type="entry name" value="HTH-TYPE TRANSCRIPTIONAL REGULATOR"/>
    <property type="match status" value="1"/>
</dbReference>
<dbReference type="OrthoDB" id="8417225at2"/>
<feature type="domain" description="HTH lysR-type" evidence="5">
    <location>
        <begin position="7"/>
        <end position="64"/>
    </location>
</feature>
<organism evidence="6 7">
    <name type="scientific">Mesorhizobium hungaricum</name>
    <dbReference type="NCBI Taxonomy" id="1566387"/>
    <lineage>
        <taxon>Bacteria</taxon>
        <taxon>Pseudomonadati</taxon>
        <taxon>Pseudomonadota</taxon>
        <taxon>Alphaproteobacteria</taxon>
        <taxon>Hyphomicrobiales</taxon>
        <taxon>Phyllobacteriaceae</taxon>
        <taxon>Mesorhizobium</taxon>
    </lineage>
</organism>
<evidence type="ECO:0000256" key="2">
    <source>
        <dbReference type="ARBA" id="ARBA00023015"/>
    </source>
</evidence>
<dbReference type="Pfam" id="PF00126">
    <property type="entry name" value="HTH_1"/>
    <property type="match status" value="1"/>
</dbReference>
<dbReference type="GO" id="GO:0006351">
    <property type="term" value="P:DNA-templated transcription"/>
    <property type="evidence" value="ECO:0007669"/>
    <property type="project" value="TreeGrafter"/>
</dbReference>
<dbReference type="CDD" id="cd08422">
    <property type="entry name" value="PBP2_CrgA_like"/>
    <property type="match status" value="1"/>
</dbReference>
<evidence type="ECO:0000256" key="1">
    <source>
        <dbReference type="ARBA" id="ARBA00009437"/>
    </source>
</evidence>
<dbReference type="GO" id="GO:0043565">
    <property type="term" value="F:sequence-specific DNA binding"/>
    <property type="evidence" value="ECO:0007669"/>
    <property type="project" value="TreeGrafter"/>
</dbReference>
<gene>
    <name evidence="6" type="ORF">QV13_11555</name>
</gene>
<keyword evidence="2" id="KW-0805">Transcription regulation</keyword>
<evidence type="ECO:0000256" key="3">
    <source>
        <dbReference type="ARBA" id="ARBA00023125"/>
    </source>
</evidence>
<dbReference type="InterPro" id="IPR058163">
    <property type="entry name" value="LysR-type_TF_proteobact-type"/>
</dbReference>
<dbReference type="PROSITE" id="PS50931">
    <property type="entry name" value="HTH_LYSR"/>
    <property type="match status" value="1"/>
</dbReference>
<dbReference type="PANTHER" id="PTHR30537:SF66">
    <property type="entry name" value="IRON-REGULATED VIRULENCE REGULATORY PROTEIN IRGB"/>
    <property type="match status" value="1"/>
</dbReference>
<dbReference type="GO" id="GO:0003700">
    <property type="term" value="F:DNA-binding transcription factor activity"/>
    <property type="evidence" value="ECO:0007669"/>
    <property type="project" value="InterPro"/>
</dbReference>
<dbReference type="FunFam" id="1.10.10.10:FF:000001">
    <property type="entry name" value="LysR family transcriptional regulator"/>
    <property type="match status" value="1"/>
</dbReference>
<dbReference type="SUPFAM" id="SSF46785">
    <property type="entry name" value="Winged helix' DNA-binding domain"/>
    <property type="match status" value="1"/>
</dbReference>
<accession>A0A1C2DW45</accession>
<dbReference type="SUPFAM" id="SSF53850">
    <property type="entry name" value="Periplasmic binding protein-like II"/>
    <property type="match status" value="1"/>
</dbReference>
<evidence type="ECO:0000259" key="5">
    <source>
        <dbReference type="PROSITE" id="PS50931"/>
    </source>
</evidence>
<protein>
    <recommendedName>
        <fullName evidence="5">HTH lysR-type domain-containing protein</fullName>
    </recommendedName>
</protein>
<dbReference type="EMBL" id="MDEO01000031">
    <property type="protein sequence ID" value="OCX18855.1"/>
    <property type="molecule type" value="Genomic_DNA"/>
</dbReference>
<name>A0A1C2DW45_9HYPH</name>
<dbReference type="InterPro" id="IPR036390">
    <property type="entry name" value="WH_DNA-bd_sf"/>
</dbReference>
<reference evidence="6 7" key="1">
    <citation type="submission" date="2016-08" db="EMBL/GenBank/DDBJ databases">
        <title>Whole genome sequence of Mesorhizobium sp. strain UASWS1009 isolated from industrial sewage.</title>
        <authorList>
            <person name="Crovadore J."/>
            <person name="Calmin G."/>
            <person name="Chablais R."/>
            <person name="Cochard B."/>
            <person name="Lefort F."/>
        </authorList>
    </citation>
    <scope>NUCLEOTIDE SEQUENCE [LARGE SCALE GENOMIC DNA]</scope>
    <source>
        <strain evidence="6 7">UASWS1009</strain>
    </source>
</reference>
<dbReference type="Gene3D" id="1.10.10.10">
    <property type="entry name" value="Winged helix-like DNA-binding domain superfamily/Winged helix DNA-binding domain"/>
    <property type="match status" value="1"/>
</dbReference>
<dbReference type="Gene3D" id="3.40.190.290">
    <property type="match status" value="1"/>
</dbReference>
<keyword evidence="3" id="KW-0238">DNA-binding</keyword>
<comment type="caution">
    <text evidence="6">The sequence shown here is derived from an EMBL/GenBank/DDBJ whole genome shotgun (WGS) entry which is preliminary data.</text>
</comment>
<evidence type="ECO:0000256" key="4">
    <source>
        <dbReference type="ARBA" id="ARBA00023163"/>
    </source>
</evidence>
<evidence type="ECO:0000313" key="6">
    <source>
        <dbReference type="EMBL" id="OCX18855.1"/>
    </source>
</evidence>
<dbReference type="InterPro" id="IPR005119">
    <property type="entry name" value="LysR_subst-bd"/>
</dbReference>
<keyword evidence="4" id="KW-0804">Transcription</keyword>
<dbReference type="RefSeq" id="WP_024924937.1">
    <property type="nucleotide sequence ID" value="NZ_MDEO01000031.1"/>
</dbReference>
<dbReference type="InterPro" id="IPR036388">
    <property type="entry name" value="WH-like_DNA-bd_sf"/>
</dbReference>
<sequence>MADLRNINLNRLSIFVAVIEAGSLSEAARRTGLAKSVISTHLSRLEAEVGAALLLRNPRNLGLTVAGRQFFEACTAILRQVDDAVAALDRENLDIRGLLRVTTSVDFGATVVTPVLVSLVNQFPGLKVDLIASDRVLDLVGEGIDVAIRLGWPRDSSYTATLLGSFAQWLVAPPSWSDRLARIQRPQNLMDWPFVELSILERAENWSFTDPDGKVQKIRFDHRLSASTTSAVRAAVMAGGGLAVLPDYQVAEDVTAGRLLRVLPEWALPDGGIYAVFPQKRHRSRKVDLFLDVMRSKIRYLNNEN</sequence>